<keyword evidence="4 12" id="KW-1133">Transmembrane helix</keyword>
<evidence type="ECO:0000256" key="3">
    <source>
        <dbReference type="ARBA" id="ARBA00022692"/>
    </source>
</evidence>
<evidence type="ECO:0000256" key="11">
    <source>
        <dbReference type="RuleBase" id="RU000688"/>
    </source>
</evidence>
<evidence type="ECO:0000256" key="7">
    <source>
        <dbReference type="ARBA" id="ARBA00023157"/>
    </source>
</evidence>
<keyword evidence="5 11" id="KW-0297">G-protein coupled receptor</keyword>
<dbReference type="PRINTS" id="PR00237">
    <property type="entry name" value="GPCRRHODOPSN"/>
</dbReference>
<evidence type="ECO:0000313" key="15">
    <source>
        <dbReference type="Proteomes" id="UP000694620"/>
    </source>
</evidence>
<evidence type="ECO:0000256" key="12">
    <source>
        <dbReference type="SAM" id="Phobius"/>
    </source>
</evidence>
<dbReference type="PRINTS" id="PR01831">
    <property type="entry name" value="TRACEAMINE1R"/>
</dbReference>
<feature type="domain" description="G-protein coupled receptors family 1 profile" evidence="13">
    <location>
        <begin position="53"/>
        <end position="317"/>
    </location>
</feature>
<dbReference type="Pfam" id="PF00001">
    <property type="entry name" value="7tm_1"/>
    <property type="match status" value="1"/>
</dbReference>
<feature type="transmembrane region" description="Helical" evidence="12">
    <location>
        <begin position="39"/>
        <end position="61"/>
    </location>
</feature>
<keyword evidence="2" id="KW-1003">Cell membrane</keyword>
<comment type="similarity">
    <text evidence="11">Belongs to the G-protein coupled receptor 1 family.</text>
</comment>
<keyword evidence="7" id="KW-1015">Disulfide bond</keyword>
<dbReference type="GO" id="GO:0005886">
    <property type="term" value="C:plasma membrane"/>
    <property type="evidence" value="ECO:0007669"/>
    <property type="project" value="UniProtKB-SubCell"/>
</dbReference>
<dbReference type="InterPro" id="IPR000276">
    <property type="entry name" value="GPCR_Rhodpsn"/>
</dbReference>
<dbReference type="Proteomes" id="UP000694620">
    <property type="component" value="Chromosome 3"/>
</dbReference>
<dbReference type="GeneTree" id="ENSGT00950000182934"/>
<feature type="transmembrane region" description="Helical" evidence="12">
    <location>
        <begin position="266"/>
        <end position="290"/>
    </location>
</feature>
<evidence type="ECO:0000313" key="14">
    <source>
        <dbReference type="Ensembl" id="ENSECRP00000002221.1"/>
    </source>
</evidence>
<keyword evidence="15" id="KW-1185">Reference proteome</keyword>
<dbReference type="PROSITE" id="PS00237">
    <property type="entry name" value="G_PROTEIN_RECEP_F1_1"/>
    <property type="match status" value="1"/>
</dbReference>
<evidence type="ECO:0000256" key="4">
    <source>
        <dbReference type="ARBA" id="ARBA00022989"/>
    </source>
</evidence>
<comment type="subcellular location">
    <subcellularLocation>
        <location evidence="1">Cell membrane</location>
        <topology evidence="1">Multi-pass membrane protein</topology>
    </subcellularLocation>
</comment>
<dbReference type="SUPFAM" id="SSF81321">
    <property type="entry name" value="Family A G protein-coupled receptor-like"/>
    <property type="match status" value="1"/>
</dbReference>
<dbReference type="GO" id="GO:0001594">
    <property type="term" value="F:trace-amine receptor activity"/>
    <property type="evidence" value="ECO:0007669"/>
    <property type="project" value="InterPro"/>
</dbReference>
<name>A0A8C4RHG9_ERPCA</name>
<sequence>MNFSYTSVQDAVYFCYESINNSCYKETRPIVSIATRAPMYILLLVTVAVTVCGNLLVIISISHFKQLHTPTNYLTLSLAVVDFLLGGFIMPPSMIRTIETCWYFGELFCKIHTSTDVMLSTASILHLSFISVDRYYAVCHPLNYQTKITVFVTLNMILVSWILSAMVGFGMIFLGLNIKGIEDFYYKNLNCVGSCTLIQSEASSMVSSLLSFYIPGLVMIGIYVKIFKVAKRQARSIRDLSEQRATATDNKNMASSKRERKAAKTLATVMGVFLVCWLPFFVCNIIDPILAFSTPPSLVDALVWFGYLNSTFNPLVYGFFYSWFRKALKIIAYGKIFQNNSSRTRLFIE</sequence>
<reference evidence="14" key="3">
    <citation type="submission" date="2025-09" db="UniProtKB">
        <authorList>
            <consortium name="Ensembl"/>
        </authorList>
    </citation>
    <scope>IDENTIFICATION</scope>
</reference>
<dbReference type="FunFam" id="1.20.1070.10:FF:000030">
    <property type="entry name" value="trace amine-associated receptor 1"/>
    <property type="match status" value="1"/>
</dbReference>
<evidence type="ECO:0000256" key="9">
    <source>
        <dbReference type="ARBA" id="ARBA00023180"/>
    </source>
</evidence>
<feature type="transmembrane region" description="Helical" evidence="12">
    <location>
        <begin position="73"/>
        <end position="90"/>
    </location>
</feature>
<proteinExistence type="inferred from homology"/>
<keyword evidence="6 12" id="KW-0472">Membrane</keyword>
<dbReference type="CDD" id="cd15314">
    <property type="entry name" value="7tmA_TAAR1"/>
    <property type="match status" value="1"/>
</dbReference>
<dbReference type="SMART" id="SM01381">
    <property type="entry name" value="7TM_GPCR_Srsx"/>
    <property type="match status" value="1"/>
</dbReference>
<feature type="transmembrane region" description="Helical" evidence="12">
    <location>
        <begin position="148"/>
        <end position="176"/>
    </location>
</feature>
<feature type="transmembrane region" description="Helical" evidence="12">
    <location>
        <begin position="210"/>
        <end position="227"/>
    </location>
</feature>
<evidence type="ECO:0000256" key="5">
    <source>
        <dbReference type="ARBA" id="ARBA00023040"/>
    </source>
</evidence>
<keyword evidence="8 11" id="KW-0675">Receptor</keyword>
<evidence type="ECO:0000256" key="8">
    <source>
        <dbReference type="ARBA" id="ARBA00023170"/>
    </source>
</evidence>
<evidence type="ECO:0000256" key="2">
    <source>
        <dbReference type="ARBA" id="ARBA00022475"/>
    </source>
</evidence>
<dbReference type="PANTHER" id="PTHR24249">
    <property type="entry name" value="HISTAMINE RECEPTOR-RELATED G-PROTEIN COUPLED RECEPTOR"/>
    <property type="match status" value="1"/>
</dbReference>
<keyword evidence="9" id="KW-0325">Glycoprotein</keyword>
<dbReference type="InterPro" id="IPR009132">
    <property type="entry name" value="TAAR_fam"/>
</dbReference>
<keyword evidence="10 11" id="KW-0807">Transducer</keyword>
<evidence type="ECO:0000259" key="13">
    <source>
        <dbReference type="PROSITE" id="PS50262"/>
    </source>
</evidence>
<organism evidence="14 15">
    <name type="scientific">Erpetoichthys calabaricus</name>
    <name type="common">Rope fish</name>
    <name type="synonym">Calamoichthys calabaricus</name>
    <dbReference type="NCBI Taxonomy" id="27687"/>
    <lineage>
        <taxon>Eukaryota</taxon>
        <taxon>Metazoa</taxon>
        <taxon>Chordata</taxon>
        <taxon>Craniata</taxon>
        <taxon>Vertebrata</taxon>
        <taxon>Euteleostomi</taxon>
        <taxon>Actinopterygii</taxon>
        <taxon>Polypteriformes</taxon>
        <taxon>Polypteridae</taxon>
        <taxon>Erpetoichthys</taxon>
    </lineage>
</organism>
<accession>A0A8C4RHG9</accession>
<dbReference type="Gene3D" id="1.20.1070.10">
    <property type="entry name" value="Rhodopsin 7-helix transmembrane proteins"/>
    <property type="match status" value="1"/>
</dbReference>
<dbReference type="PROSITE" id="PS50262">
    <property type="entry name" value="G_PROTEIN_RECEP_F1_2"/>
    <property type="match status" value="1"/>
</dbReference>
<gene>
    <name evidence="14" type="primary">LOC114647567</name>
</gene>
<reference evidence="14" key="1">
    <citation type="submission" date="2021-06" db="EMBL/GenBank/DDBJ databases">
        <authorList>
            <consortium name="Wellcome Sanger Institute Data Sharing"/>
        </authorList>
    </citation>
    <scope>NUCLEOTIDE SEQUENCE [LARGE SCALE GENOMIC DNA]</scope>
</reference>
<evidence type="ECO:0000256" key="10">
    <source>
        <dbReference type="ARBA" id="ARBA00023224"/>
    </source>
</evidence>
<keyword evidence="3 11" id="KW-0812">Transmembrane</keyword>
<evidence type="ECO:0000256" key="6">
    <source>
        <dbReference type="ARBA" id="ARBA00023136"/>
    </source>
</evidence>
<dbReference type="InterPro" id="IPR017452">
    <property type="entry name" value="GPCR_Rhodpsn_7TM"/>
</dbReference>
<dbReference type="InterPro" id="IPR050569">
    <property type="entry name" value="TAAR"/>
</dbReference>
<protein>
    <submittedName>
        <fullName evidence="14">Trace amine-associated receptor 1-like</fullName>
    </submittedName>
</protein>
<dbReference type="Ensembl" id="ENSECRT00000002250.1">
    <property type="protein sequence ID" value="ENSECRP00000002221.1"/>
    <property type="gene ID" value="ENSECRG00000001532.1"/>
</dbReference>
<reference evidence="14" key="2">
    <citation type="submission" date="2025-08" db="UniProtKB">
        <authorList>
            <consortium name="Ensembl"/>
        </authorList>
    </citation>
    <scope>IDENTIFICATION</scope>
</reference>
<dbReference type="PANTHER" id="PTHR24249:SF417">
    <property type="entry name" value="TRACE AMINE-ASSOCIATED RECEPTOR 11"/>
    <property type="match status" value="1"/>
</dbReference>
<dbReference type="AlphaFoldDB" id="A0A8C4RHG9"/>
<dbReference type="InterPro" id="IPR009133">
    <property type="entry name" value="TAAR1"/>
</dbReference>
<evidence type="ECO:0000256" key="1">
    <source>
        <dbReference type="ARBA" id="ARBA00004651"/>
    </source>
</evidence>
<feature type="transmembrane region" description="Helical" evidence="12">
    <location>
        <begin position="302"/>
        <end position="324"/>
    </location>
</feature>
<dbReference type="PRINTS" id="PR01830">
    <property type="entry name" value="TRACEAMINER"/>
</dbReference>